<comment type="cofactor">
    <cofactor evidence="10">
        <name>Mn(2+)</name>
        <dbReference type="ChEBI" id="CHEBI:29035"/>
    </cofactor>
    <cofactor evidence="10">
        <name>Fe(2+)</name>
        <dbReference type="ChEBI" id="CHEBI:29033"/>
    </cofactor>
    <text evidence="10">Binds 1 Mn(2+) or Fe(2+) ion per subunit.</text>
</comment>
<keyword evidence="7" id="KW-0238">DNA-binding</keyword>
<dbReference type="SUPFAM" id="SSF46785">
    <property type="entry name" value="Winged helix' DNA-binding domain"/>
    <property type="match status" value="1"/>
</dbReference>
<dbReference type="PANTHER" id="PTHR33202:SF1">
    <property type="entry name" value="FERRIC UPTAKE REGULATION PROTEIN"/>
    <property type="match status" value="1"/>
</dbReference>
<dbReference type="InterPro" id="IPR036388">
    <property type="entry name" value="WH-like_DNA-bd_sf"/>
</dbReference>
<accession>A0A7H9EM05</accession>
<dbReference type="EMBL" id="CP047418">
    <property type="protein sequence ID" value="QLL78531.1"/>
    <property type="molecule type" value="Genomic_DNA"/>
</dbReference>
<sequence length="147" mass="17294">MIDEALGILRRNNYKVTKQRQSMLEYLSNFQYHFIEVTQVDAYLRQLYPGVSHNTIYRNIEDFTRMGILEAINRPTGKCVKYQCDFQNHHHHFICKKCGRVQEIAVCPFDEQVKQQLAGCTIESHVFEIYGICAQCNARLKKETERS</sequence>
<dbReference type="GO" id="GO:0003700">
    <property type="term" value="F:DNA-binding transcription factor activity"/>
    <property type="evidence" value="ECO:0007669"/>
    <property type="project" value="InterPro"/>
</dbReference>
<keyword evidence="3" id="KW-0963">Cytoplasm</keyword>
<keyword evidence="5 9" id="KW-0862">Zinc</keyword>
<evidence type="ECO:0000256" key="6">
    <source>
        <dbReference type="ARBA" id="ARBA00023015"/>
    </source>
</evidence>
<evidence type="ECO:0000313" key="11">
    <source>
        <dbReference type="EMBL" id="QLL78531.1"/>
    </source>
</evidence>
<dbReference type="Gene3D" id="1.10.10.10">
    <property type="entry name" value="Winged helix-like DNA-binding domain superfamily/Winged helix DNA-binding domain"/>
    <property type="match status" value="1"/>
</dbReference>
<dbReference type="InterPro" id="IPR043135">
    <property type="entry name" value="Fur_C"/>
</dbReference>
<keyword evidence="6" id="KW-0805">Transcription regulation</keyword>
<dbReference type="AlphaFoldDB" id="A0A7H9EM05"/>
<dbReference type="Pfam" id="PF01475">
    <property type="entry name" value="FUR"/>
    <property type="match status" value="1"/>
</dbReference>
<feature type="binding site" evidence="9">
    <location>
        <position position="98"/>
    </location>
    <ligand>
        <name>Zn(2+)</name>
        <dbReference type="ChEBI" id="CHEBI:29105"/>
    </ligand>
</feature>
<evidence type="ECO:0000313" key="12">
    <source>
        <dbReference type="Proteomes" id="UP000510886"/>
    </source>
</evidence>
<dbReference type="Proteomes" id="UP000510886">
    <property type="component" value="Chromosome"/>
</dbReference>
<keyword evidence="9" id="KW-0479">Metal-binding</keyword>
<dbReference type="GO" id="GO:0008270">
    <property type="term" value="F:zinc ion binding"/>
    <property type="evidence" value="ECO:0007669"/>
    <property type="project" value="TreeGrafter"/>
</dbReference>
<evidence type="ECO:0000256" key="7">
    <source>
        <dbReference type="ARBA" id="ARBA00023125"/>
    </source>
</evidence>
<comment type="cofactor">
    <cofactor evidence="9">
        <name>Zn(2+)</name>
        <dbReference type="ChEBI" id="CHEBI:29105"/>
    </cofactor>
    <text evidence="9">Binds 1 zinc ion per subunit.</text>
</comment>
<evidence type="ECO:0000256" key="3">
    <source>
        <dbReference type="ARBA" id="ARBA00022490"/>
    </source>
</evidence>
<evidence type="ECO:0000256" key="4">
    <source>
        <dbReference type="ARBA" id="ARBA00022491"/>
    </source>
</evidence>
<name>A0A7H9EM05_9LACO</name>
<gene>
    <name evidence="11" type="ORF">GTO87_08020</name>
</gene>
<dbReference type="GO" id="GO:0045892">
    <property type="term" value="P:negative regulation of DNA-templated transcription"/>
    <property type="evidence" value="ECO:0007669"/>
    <property type="project" value="TreeGrafter"/>
</dbReference>
<reference evidence="11 12" key="1">
    <citation type="submission" date="2020-01" db="EMBL/GenBank/DDBJ databases">
        <title>Complete and circular genome sequences of six lactobacillus isolates from horses.</title>
        <authorList>
            <person name="Hassan H.M."/>
        </authorList>
    </citation>
    <scope>NUCLEOTIDE SEQUENCE [LARGE SCALE GENOMIC DNA]</scope>
    <source>
        <strain evidence="11 12">1A</strain>
    </source>
</reference>
<feature type="binding site" evidence="9">
    <location>
        <position position="133"/>
    </location>
    <ligand>
        <name>Zn(2+)</name>
        <dbReference type="ChEBI" id="CHEBI:29105"/>
    </ligand>
</feature>
<feature type="binding site" evidence="10">
    <location>
        <position position="125"/>
    </location>
    <ligand>
        <name>Fe cation</name>
        <dbReference type="ChEBI" id="CHEBI:24875"/>
    </ligand>
</feature>
<evidence type="ECO:0000256" key="2">
    <source>
        <dbReference type="ARBA" id="ARBA00007957"/>
    </source>
</evidence>
<keyword evidence="4" id="KW-0678">Repressor</keyword>
<evidence type="ECO:0000256" key="9">
    <source>
        <dbReference type="PIRSR" id="PIRSR602481-1"/>
    </source>
</evidence>
<organism evidence="11 12">
    <name type="scientific">Ligilactobacillus saerimneri</name>
    <dbReference type="NCBI Taxonomy" id="228229"/>
    <lineage>
        <taxon>Bacteria</taxon>
        <taxon>Bacillati</taxon>
        <taxon>Bacillota</taxon>
        <taxon>Bacilli</taxon>
        <taxon>Lactobacillales</taxon>
        <taxon>Lactobacillaceae</taxon>
        <taxon>Ligilactobacillus</taxon>
    </lineage>
</organism>
<evidence type="ECO:0000256" key="10">
    <source>
        <dbReference type="PIRSR" id="PIRSR602481-2"/>
    </source>
</evidence>
<dbReference type="RefSeq" id="WP_180848711.1">
    <property type="nucleotide sequence ID" value="NZ_CP047418.1"/>
</dbReference>
<feature type="binding site" evidence="9">
    <location>
        <position position="95"/>
    </location>
    <ligand>
        <name>Zn(2+)</name>
        <dbReference type="ChEBI" id="CHEBI:29105"/>
    </ligand>
</feature>
<evidence type="ECO:0000256" key="8">
    <source>
        <dbReference type="ARBA" id="ARBA00023163"/>
    </source>
</evidence>
<feature type="binding site" evidence="9">
    <location>
        <position position="136"/>
    </location>
    <ligand>
        <name>Zn(2+)</name>
        <dbReference type="ChEBI" id="CHEBI:29105"/>
    </ligand>
</feature>
<dbReference type="GO" id="GO:1900376">
    <property type="term" value="P:regulation of secondary metabolite biosynthetic process"/>
    <property type="evidence" value="ECO:0007669"/>
    <property type="project" value="TreeGrafter"/>
</dbReference>
<protein>
    <submittedName>
        <fullName evidence="11">Transcriptional repressor</fullName>
    </submittedName>
</protein>
<dbReference type="InterPro" id="IPR036390">
    <property type="entry name" value="WH_DNA-bd_sf"/>
</dbReference>
<dbReference type="Gene3D" id="3.30.1490.190">
    <property type="match status" value="1"/>
</dbReference>
<dbReference type="GO" id="GO:0005737">
    <property type="term" value="C:cytoplasm"/>
    <property type="evidence" value="ECO:0007669"/>
    <property type="project" value="UniProtKB-SubCell"/>
</dbReference>
<dbReference type="PANTHER" id="PTHR33202">
    <property type="entry name" value="ZINC UPTAKE REGULATION PROTEIN"/>
    <property type="match status" value="1"/>
</dbReference>
<dbReference type="CDD" id="cd07153">
    <property type="entry name" value="Fur_like"/>
    <property type="match status" value="1"/>
</dbReference>
<dbReference type="InterPro" id="IPR002481">
    <property type="entry name" value="FUR"/>
</dbReference>
<dbReference type="KEGG" id="lsw:GTO87_08020"/>
<dbReference type="GO" id="GO:0000976">
    <property type="term" value="F:transcription cis-regulatory region binding"/>
    <property type="evidence" value="ECO:0007669"/>
    <property type="project" value="TreeGrafter"/>
</dbReference>
<comment type="subcellular location">
    <subcellularLocation>
        <location evidence="1">Cytoplasm</location>
    </subcellularLocation>
</comment>
<evidence type="ECO:0000256" key="5">
    <source>
        <dbReference type="ARBA" id="ARBA00022833"/>
    </source>
</evidence>
<evidence type="ECO:0000256" key="1">
    <source>
        <dbReference type="ARBA" id="ARBA00004496"/>
    </source>
</evidence>
<keyword evidence="8" id="KW-0804">Transcription</keyword>
<keyword evidence="10" id="KW-0408">Iron</keyword>
<comment type="similarity">
    <text evidence="2">Belongs to the Fur family.</text>
</comment>
<proteinExistence type="inferred from homology"/>
<feature type="binding site" evidence="10">
    <location>
        <position position="89"/>
    </location>
    <ligand>
        <name>Fe cation</name>
        <dbReference type="ChEBI" id="CHEBI:24875"/>
    </ligand>
</feature>